<gene>
    <name evidence="3" type="ORF">GJR95_26710</name>
</gene>
<protein>
    <submittedName>
        <fullName evidence="3">Outer membrane beta-barrel protein</fullName>
    </submittedName>
</protein>
<reference evidence="3 4" key="1">
    <citation type="submission" date="2019-11" db="EMBL/GenBank/DDBJ databases">
        <title>Spirosoma endbachense sp. nov., isolated from a natural salt meadow.</title>
        <authorList>
            <person name="Rojas J."/>
            <person name="Ambika Manirajan B."/>
            <person name="Ratering S."/>
            <person name="Suarez C."/>
            <person name="Geissler-Plaum R."/>
            <person name="Schnell S."/>
        </authorList>
    </citation>
    <scope>NUCLEOTIDE SEQUENCE [LARGE SCALE GENOMIC DNA]</scope>
    <source>
        <strain evidence="3 4">I-24</strain>
    </source>
</reference>
<dbReference type="EMBL" id="CP045997">
    <property type="protein sequence ID" value="QHV98370.1"/>
    <property type="molecule type" value="Genomic_DNA"/>
</dbReference>
<feature type="domain" description="Outer membrane protein beta-barrel" evidence="2">
    <location>
        <begin position="23"/>
        <end position="202"/>
    </location>
</feature>
<keyword evidence="4" id="KW-1185">Reference proteome</keyword>
<evidence type="ECO:0000313" key="4">
    <source>
        <dbReference type="Proteomes" id="UP000464577"/>
    </source>
</evidence>
<feature type="signal peptide" evidence="1">
    <location>
        <begin position="1"/>
        <end position="24"/>
    </location>
</feature>
<feature type="chain" id="PRO_5026898144" evidence="1">
    <location>
        <begin position="25"/>
        <end position="232"/>
    </location>
</feature>
<evidence type="ECO:0000259" key="2">
    <source>
        <dbReference type="Pfam" id="PF13568"/>
    </source>
</evidence>
<proteinExistence type="predicted"/>
<evidence type="ECO:0000256" key="1">
    <source>
        <dbReference type="SAM" id="SignalP"/>
    </source>
</evidence>
<organism evidence="3 4">
    <name type="scientific">Spirosoma endbachense</name>
    <dbReference type="NCBI Taxonomy" id="2666025"/>
    <lineage>
        <taxon>Bacteria</taxon>
        <taxon>Pseudomonadati</taxon>
        <taxon>Bacteroidota</taxon>
        <taxon>Cytophagia</taxon>
        <taxon>Cytophagales</taxon>
        <taxon>Cytophagaceae</taxon>
        <taxon>Spirosoma</taxon>
    </lineage>
</organism>
<dbReference type="KEGG" id="senf:GJR95_26710"/>
<dbReference type="AlphaFoldDB" id="A0A6P1W307"/>
<evidence type="ECO:0000313" key="3">
    <source>
        <dbReference type="EMBL" id="QHV98370.1"/>
    </source>
</evidence>
<dbReference type="Proteomes" id="UP000464577">
    <property type="component" value="Chromosome"/>
</dbReference>
<dbReference type="RefSeq" id="WP_162388784.1">
    <property type="nucleotide sequence ID" value="NZ_CP045997.1"/>
</dbReference>
<accession>A0A6P1W307</accession>
<dbReference type="Pfam" id="PF13568">
    <property type="entry name" value="OMP_b-brl_2"/>
    <property type="match status" value="1"/>
</dbReference>
<keyword evidence="1" id="KW-0732">Signal</keyword>
<name>A0A6P1W307_9BACT</name>
<sequence>MKRIVLARVIAFAFTLFAVQTSFAQVQIGIRGGANWGFASKPDFLGSLTPNLHPSPGPTGAIFLDIPVSDRVSFRPEVAYVQKGFVVKEGLDINLGGFTLPLGARIAYQSQTIEIPLLAKINLSDGAVQPYLIAGPAVSYALDGRVRTRATALITTQPIDVDVNYGNMLSRWDVGAVGGLGLSMDAGVGKFFIEGRYTHGFTRQVQVPVININARNRGVAVSLGYSFPIGGY</sequence>
<dbReference type="InterPro" id="IPR025665">
    <property type="entry name" value="Beta-barrel_OMP_2"/>
</dbReference>